<dbReference type="PANTHER" id="PTHR30250:SF10">
    <property type="entry name" value="LIPOPOLYSACCHARIDE BIOSYNTHESIS PROTEIN WZXC"/>
    <property type="match status" value="1"/>
</dbReference>
<keyword evidence="4 7" id="KW-0812">Transmembrane</keyword>
<keyword evidence="3" id="KW-1003">Cell membrane</keyword>
<dbReference type="Proteomes" id="UP001549184">
    <property type="component" value="Unassembled WGS sequence"/>
</dbReference>
<accession>A0ABV2JUP4</accession>
<keyword evidence="9" id="KW-1185">Reference proteome</keyword>
<comment type="subcellular location">
    <subcellularLocation>
        <location evidence="1">Cell membrane</location>
        <topology evidence="1">Multi-pass membrane protein</topology>
    </subcellularLocation>
</comment>
<sequence length="504" mass="54556">MRHQFRGTWRNDGWRSCNKKALMLKQRALSATLWSGADVVLRQGTQFVVSIVLARLLTPSEFGTVALLALFTGIATVFVDGGFSAALIQRGDIDHTDESTVFWFNLLAGGCVSLSLWAAAPLIARFYQAPVLLPLTAVMAVNVLLGSLGAIHSTLLSKRLDFFTQMKVGCVATIASGVVAILLARAGFGVWALALQVLAMTTASTALLWFVHPWRPALVFSFDSARKLFGFGGYHLASSLLEMVYARLYTLFIGRYYGVRALGLYNNADSTKQLPGGFLASVLARVILPMFSAASSDPAVLVRGAQLTMRGMILLNAPMMLGMAGAAPTIVRTLFGARWVEAVPILQVLCLGGLFWPLHLINLNLLMAQGHSRLMFRLEVAKKILGVVLLALGATQGVLGIAWSQVVFNGAAFVINAHYSGKLLGYGARAQWRDIWPVIVVAALAAIVVRFSSGYLPEDSLLALLGLIILGVATFFGAGWIVRLKALREIQMLPWHNLGASWRK</sequence>
<organism evidence="8 9">
    <name type="scientific">Dyella japonica</name>
    <dbReference type="NCBI Taxonomy" id="231455"/>
    <lineage>
        <taxon>Bacteria</taxon>
        <taxon>Pseudomonadati</taxon>
        <taxon>Pseudomonadota</taxon>
        <taxon>Gammaproteobacteria</taxon>
        <taxon>Lysobacterales</taxon>
        <taxon>Rhodanobacteraceae</taxon>
        <taxon>Dyella</taxon>
    </lineage>
</organism>
<feature type="transmembrane region" description="Helical" evidence="7">
    <location>
        <begin position="410"/>
        <end position="428"/>
    </location>
</feature>
<feature type="transmembrane region" description="Helical" evidence="7">
    <location>
        <begin position="461"/>
        <end position="482"/>
    </location>
</feature>
<dbReference type="EMBL" id="JBEPMU010000003">
    <property type="protein sequence ID" value="MET3652556.1"/>
    <property type="molecule type" value="Genomic_DNA"/>
</dbReference>
<feature type="transmembrane region" description="Helical" evidence="7">
    <location>
        <begin position="343"/>
        <end position="363"/>
    </location>
</feature>
<comment type="caution">
    <text evidence="8">The sequence shown here is derived from an EMBL/GenBank/DDBJ whole genome shotgun (WGS) entry which is preliminary data.</text>
</comment>
<evidence type="ECO:0000256" key="2">
    <source>
        <dbReference type="ARBA" id="ARBA00007430"/>
    </source>
</evidence>
<evidence type="ECO:0000313" key="8">
    <source>
        <dbReference type="EMBL" id="MET3652556.1"/>
    </source>
</evidence>
<feature type="transmembrane region" description="Helical" evidence="7">
    <location>
        <begin position="232"/>
        <end position="258"/>
    </location>
</feature>
<gene>
    <name evidence="8" type="ORF">ABIC75_002288</name>
</gene>
<proteinExistence type="inferred from homology"/>
<evidence type="ECO:0000313" key="9">
    <source>
        <dbReference type="Proteomes" id="UP001549184"/>
    </source>
</evidence>
<evidence type="ECO:0000256" key="3">
    <source>
        <dbReference type="ARBA" id="ARBA00022475"/>
    </source>
</evidence>
<evidence type="ECO:0000256" key="7">
    <source>
        <dbReference type="SAM" id="Phobius"/>
    </source>
</evidence>
<feature type="transmembrane region" description="Helical" evidence="7">
    <location>
        <begin position="435"/>
        <end position="455"/>
    </location>
</feature>
<evidence type="ECO:0000256" key="6">
    <source>
        <dbReference type="ARBA" id="ARBA00023136"/>
    </source>
</evidence>
<dbReference type="InterPro" id="IPR050833">
    <property type="entry name" value="Poly_Biosynth_Transport"/>
</dbReference>
<dbReference type="PANTHER" id="PTHR30250">
    <property type="entry name" value="PST FAMILY PREDICTED COLANIC ACID TRANSPORTER"/>
    <property type="match status" value="1"/>
</dbReference>
<dbReference type="RefSeq" id="WP_354013959.1">
    <property type="nucleotide sequence ID" value="NZ_JBEPMU010000003.1"/>
</dbReference>
<feature type="transmembrane region" description="Helical" evidence="7">
    <location>
        <begin position="384"/>
        <end position="404"/>
    </location>
</feature>
<name>A0ABV2JUP4_9GAMM</name>
<feature type="transmembrane region" description="Helical" evidence="7">
    <location>
        <begin position="100"/>
        <end position="120"/>
    </location>
</feature>
<feature type="transmembrane region" description="Helical" evidence="7">
    <location>
        <begin position="66"/>
        <end position="88"/>
    </location>
</feature>
<feature type="transmembrane region" description="Helical" evidence="7">
    <location>
        <begin position="190"/>
        <end position="211"/>
    </location>
</feature>
<protein>
    <submittedName>
        <fullName evidence="8">O-antigen/teichoic acid export membrane protein</fullName>
    </submittedName>
</protein>
<comment type="similarity">
    <text evidence="2">Belongs to the polysaccharide synthase family.</text>
</comment>
<evidence type="ECO:0000256" key="1">
    <source>
        <dbReference type="ARBA" id="ARBA00004651"/>
    </source>
</evidence>
<dbReference type="Pfam" id="PF13440">
    <property type="entry name" value="Polysacc_synt_3"/>
    <property type="match status" value="1"/>
</dbReference>
<feature type="transmembrane region" description="Helical" evidence="7">
    <location>
        <begin position="168"/>
        <end position="184"/>
    </location>
</feature>
<reference evidence="8 9" key="1">
    <citation type="submission" date="2024-06" db="EMBL/GenBank/DDBJ databases">
        <title>Sorghum-associated microbial communities from plants grown in Nebraska, USA.</title>
        <authorList>
            <person name="Schachtman D."/>
        </authorList>
    </citation>
    <scope>NUCLEOTIDE SEQUENCE [LARGE SCALE GENOMIC DNA]</scope>
    <source>
        <strain evidence="8 9">1073</strain>
    </source>
</reference>
<keyword evidence="5 7" id="KW-1133">Transmembrane helix</keyword>
<evidence type="ECO:0000256" key="4">
    <source>
        <dbReference type="ARBA" id="ARBA00022692"/>
    </source>
</evidence>
<keyword evidence="6 7" id="KW-0472">Membrane</keyword>
<evidence type="ECO:0000256" key="5">
    <source>
        <dbReference type="ARBA" id="ARBA00022989"/>
    </source>
</evidence>
<feature type="transmembrane region" description="Helical" evidence="7">
    <location>
        <begin position="313"/>
        <end position="331"/>
    </location>
</feature>
<dbReference type="CDD" id="cd13127">
    <property type="entry name" value="MATE_tuaB_like"/>
    <property type="match status" value="1"/>
</dbReference>
<feature type="transmembrane region" description="Helical" evidence="7">
    <location>
        <begin position="132"/>
        <end position="156"/>
    </location>
</feature>